<dbReference type="GeneID" id="85461085"/>
<evidence type="ECO:0000313" key="3">
    <source>
        <dbReference type="EMBL" id="KAK1656991.1"/>
    </source>
</evidence>
<dbReference type="EMBL" id="JAHMHR010000109">
    <property type="protein sequence ID" value="KAK1656991.1"/>
    <property type="molecule type" value="Genomic_DNA"/>
</dbReference>
<sequence>MYLALTTQCMFCFFGWAPGSPVCSEGDTRRQITPAYGAGHPTNTGTLRTKRMRREATPVTDVVAIDVADHWPP</sequence>
<dbReference type="AlphaFoldDB" id="A0AAJ0A5Q3"/>
<dbReference type="Proteomes" id="UP001224890">
    <property type="component" value="Unassembled WGS sequence"/>
</dbReference>
<proteinExistence type="predicted"/>
<gene>
    <name evidence="3" type="ORF">BDP55DRAFT_687188</name>
</gene>
<keyword evidence="2" id="KW-0732">Signal</keyword>
<keyword evidence="4" id="KW-1185">Reference proteome</keyword>
<evidence type="ECO:0000313" key="4">
    <source>
        <dbReference type="Proteomes" id="UP001224890"/>
    </source>
</evidence>
<feature type="region of interest" description="Disordered" evidence="1">
    <location>
        <begin position="33"/>
        <end position="53"/>
    </location>
</feature>
<accession>A0AAJ0A5Q3</accession>
<feature type="signal peptide" evidence="2">
    <location>
        <begin position="1"/>
        <end position="19"/>
    </location>
</feature>
<dbReference type="RefSeq" id="XP_060421755.1">
    <property type="nucleotide sequence ID" value="XM_060576559.1"/>
</dbReference>
<name>A0AAJ0A5Q3_9PEZI</name>
<protein>
    <recommendedName>
        <fullName evidence="5">Secreted protein</fullName>
    </recommendedName>
</protein>
<reference evidence="3" key="1">
    <citation type="submission" date="2021-06" db="EMBL/GenBank/DDBJ databases">
        <title>Comparative genomics, transcriptomics and evolutionary studies reveal genomic signatures of adaptation to plant cell wall in hemibiotrophic fungi.</title>
        <authorList>
            <consortium name="DOE Joint Genome Institute"/>
            <person name="Baroncelli R."/>
            <person name="Diaz J.F."/>
            <person name="Benocci T."/>
            <person name="Peng M."/>
            <person name="Battaglia E."/>
            <person name="Haridas S."/>
            <person name="Andreopoulos W."/>
            <person name="Labutti K."/>
            <person name="Pangilinan J."/>
            <person name="Floch G.L."/>
            <person name="Makela M.R."/>
            <person name="Henrissat B."/>
            <person name="Grigoriev I.V."/>
            <person name="Crouch J.A."/>
            <person name="De Vries R.P."/>
            <person name="Sukno S.A."/>
            <person name="Thon M.R."/>
        </authorList>
    </citation>
    <scope>NUCLEOTIDE SEQUENCE</scope>
    <source>
        <strain evidence="3">CBS 193.32</strain>
    </source>
</reference>
<evidence type="ECO:0008006" key="5">
    <source>
        <dbReference type="Google" id="ProtNLM"/>
    </source>
</evidence>
<evidence type="ECO:0000256" key="1">
    <source>
        <dbReference type="SAM" id="MobiDB-lite"/>
    </source>
</evidence>
<organism evidence="3 4">
    <name type="scientific">Colletotrichum godetiae</name>
    <dbReference type="NCBI Taxonomy" id="1209918"/>
    <lineage>
        <taxon>Eukaryota</taxon>
        <taxon>Fungi</taxon>
        <taxon>Dikarya</taxon>
        <taxon>Ascomycota</taxon>
        <taxon>Pezizomycotina</taxon>
        <taxon>Sordariomycetes</taxon>
        <taxon>Hypocreomycetidae</taxon>
        <taxon>Glomerellales</taxon>
        <taxon>Glomerellaceae</taxon>
        <taxon>Colletotrichum</taxon>
        <taxon>Colletotrichum acutatum species complex</taxon>
    </lineage>
</organism>
<feature type="chain" id="PRO_5042506715" description="Secreted protein" evidence="2">
    <location>
        <begin position="20"/>
        <end position="73"/>
    </location>
</feature>
<comment type="caution">
    <text evidence="3">The sequence shown here is derived from an EMBL/GenBank/DDBJ whole genome shotgun (WGS) entry which is preliminary data.</text>
</comment>
<evidence type="ECO:0000256" key="2">
    <source>
        <dbReference type="SAM" id="SignalP"/>
    </source>
</evidence>